<keyword evidence="9" id="KW-1278">Translocase</keyword>
<proteinExistence type="inferred from homology"/>
<evidence type="ECO:0000256" key="2">
    <source>
        <dbReference type="ARBA" id="ARBA00008472"/>
    </source>
</evidence>
<sequence length="117" mass="13887">MLSMIYLFSIITLISMLILLSNFILSLKLRTMREKISPFECGFDPLTTSRLPFSIQFFLISLIFLIFDIEIALLIPLIFMMFFMNKIMIFTSLLFLFILIFSLMIEYTEQSIDWKIN</sequence>
<dbReference type="PANTHER" id="PTHR11058:SF9">
    <property type="entry name" value="NADH-UBIQUINONE OXIDOREDUCTASE CHAIN 3"/>
    <property type="match status" value="1"/>
</dbReference>
<keyword evidence="9" id="KW-0249">Electron transport</keyword>
<gene>
    <name evidence="10" type="primary">nad3</name>
</gene>
<dbReference type="AlphaFoldDB" id="A0A6G5NI16"/>
<dbReference type="InterPro" id="IPR038430">
    <property type="entry name" value="NDAH_ubi_oxred_su3_sf"/>
</dbReference>
<feature type="transmembrane region" description="Helical" evidence="9">
    <location>
        <begin position="87"/>
        <end position="105"/>
    </location>
</feature>
<dbReference type="EMBL" id="MH158404">
    <property type="protein sequence ID" value="QBG38593.1"/>
    <property type="molecule type" value="Genomic_DNA"/>
</dbReference>
<dbReference type="Pfam" id="PF00507">
    <property type="entry name" value="Oxidored_q4"/>
    <property type="match status" value="1"/>
</dbReference>
<dbReference type="Gene3D" id="1.20.58.1610">
    <property type="entry name" value="NADH:ubiquinone/plastoquinone oxidoreductase, chain 3"/>
    <property type="match status" value="1"/>
</dbReference>
<name>A0A6G5NI16_9HYME</name>
<keyword evidence="9 10" id="KW-0496">Mitochondrion</keyword>
<organism evidence="10">
    <name type="scientific">Acropyga donisthorpei</name>
    <dbReference type="NCBI Taxonomy" id="354293"/>
    <lineage>
        <taxon>Eukaryota</taxon>
        <taxon>Metazoa</taxon>
        <taxon>Ecdysozoa</taxon>
        <taxon>Arthropoda</taxon>
        <taxon>Hexapoda</taxon>
        <taxon>Insecta</taxon>
        <taxon>Pterygota</taxon>
        <taxon>Neoptera</taxon>
        <taxon>Endopterygota</taxon>
        <taxon>Hymenoptera</taxon>
        <taxon>Apocrita</taxon>
        <taxon>Aculeata</taxon>
        <taxon>Formicoidea</taxon>
        <taxon>Formicidae</taxon>
        <taxon>Formicinae</taxon>
        <taxon>Acropyga</taxon>
    </lineage>
</organism>
<evidence type="ECO:0000256" key="8">
    <source>
        <dbReference type="ARBA" id="ARBA00049551"/>
    </source>
</evidence>
<keyword evidence="7 9" id="KW-0472">Membrane</keyword>
<evidence type="ECO:0000256" key="5">
    <source>
        <dbReference type="ARBA" id="ARBA00022692"/>
    </source>
</evidence>
<comment type="function">
    <text evidence="9">Core subunit of the mitochondrial membrane respiratory chain NADH dehydrogenase (Complex I) which catalyzes electron transfer from NADH through the respiratory chain, using ubiquinone as an electron acceptor. Essential for the catalytic activity of complex I.</text>
</comment>
<comment type="similarity">
    <text evidence="2 9">Belongs to the complex I subunit 3 family.</text>
</comment>
<dbReference type="GO" id="GO:0008137">
    <property type="term" value="F:NADH dehydrogenase (ubiquinone) activity"/>
    <property type="evidence" value="ECO:0007669"/>
    <property type="project" value="UniProtKB-UniRule"/>
</dbReference>
<reference evidence="10" key="1">
    <citation type="submission" date="2018-04" db="EMBL/GenBank/DDBJ databases">
        <title>Evolution of mitochondrial genomes in the ant genus Acropyga (Hymenoptera: Formicidae: Formicinae).</title>
        <authorList>
            <person name="Duan X.-Y."/>
            <person name="Qian Z.-Q."/>
        </authorList>
    </citation>
    <scope>NUCLEOTIDE SEQUENCE</scope>
</reference>
<comment type="catalytic activity">
    <reaction evidence="8 9">
        <text>a ubiquinone + NADH + 5 H(+)(in) = a ubiquinol + NAD(+) + 4 H(+)(out)</text>
        <dbReference type="Rhea" id="RHEA:29091"/>
        <dbReference type="Rhea" id="RHEA-COMP:9565"/>
        <dbReference type="Rhea" id="RHEA-COMP:9566"/>
        <dbReference type="ChEBI" id="CHEBI:15378"/>
        <dbReference type="ChEBI" id="CHEBI:16389"/>
        <dbReference type="ChEBI" id="CHEBI:17976"/>
        <dbReference type="ChEBI" id="CHEBI:57540"/>
        <dbReference type="ChEBI" id="CHEBI:57945"/>
        <dbReference type="EC" id="7.1.1.2"/>
    </reaction>
</comment>
<feature type="transmembrane region" description="Helical" evidence="9">
    <location>
        <begin position="57"/>
        <end position="81"/>
    </location>
</feature>
<dbReference type="PANTHER" id="PTHR11058">
    <property type="entry name" value="NADH-UBIQUINONE OXIDOREDUCTASE CHAIN 3"/>
    <property type="match status" value="1"/>
</dbReference>
<keyword evidence="9" id="KW-0520">NAD</keyword>
<feature type="transmembrane region" description="Helical" evidence="9">
    <location>
        <begin position="6"/>
        <end position="25"/>
    </location>
</feature>
<evidence type="ECO:0000256" key="6">
    <source>
        <dbReference type="ARBA" id="ARBA00022989"/>
    </source>
</evidence>
<keyword evidence="5 9" id="KW-0812">Transmembrane</keyword>
<dbReference type="EC" id="7.1.1.2" evidence="9"/>
<keyword evidence="9" id="KW-0830">Ubiquinone</keyword>
<dbReference type="GO" id="GO:0030964">
    <property type="term" value="C:NADH dehydrogenase complex"/>
    <property type="evidence" value="ECO:0007669"/>
    <property type="project" value="TreeGrafter"/>
</dbReference>
<evidence type="ECO:0000256" key="7">
    <source>
        <dbReference type="ARBA" id="ARBA00023136"/>
    </source>
</evidence>
<keyword evidence="4 9" id="KW-0813">Transport</keyword>
<protein>
    <recommendedName>
        <fullName evidence="3 9">NADH-ubiquinone oxidoreductase chain 3</fullName>
        <ecNumber evidence="9">7.1.1.2</ecNumber>
    </recommendedName>
</protein>
<geneLocation type="mitochondrion" evidence="10"/>
<evidence type="ECO:0000313" key="10">
    <source>
        <dbReference type="EMBL" id="QBG38593.1"/>
    </source>
</evidence>
<evidence type="ECO:0000256" key="4">
    <source>
        <dbReference type="ARBA" id="ARBA00022448"/>
    </source>
</evidence>
<evidence type="ECO:0000256" key="3">
    <source>
        <dbReference type="ARBA" id="ARBA00021007"/>
    </source>
</evidence>
<dbReference type="InterPro" id="IPR000440">
    <property type="entry name" value="NADH_UbQ/plastoQ_OxRdtase_su3"/>
</dbReference>
<evidence type="ECO:0000256" key="9">
    <source>
        <dbReference type="RuleBase" id="RU003640"/>
    </source>
</evidence>
<keyword evidence="9" id="KW-0679">Respiratory chain</keyword>
<comment type="subcellular location">
    <subcellularLocation>
        <location evidence="1">Membrane</location>
    </subcellularLocation>
    <subcellularLocation>
        <location evidence="9">Mitochondrion membrane</location>
        <topology evidence="9">Multi-pass membrane protein</topology>
    </subcellularLocation>
</comment>
<dbReference type="GO" id="GO:0031966">
    <property type="term" value="C:mitochondrial membrane"/>
    <property type="evidence" value="ECO:0007669"/>
    <property type="project" value="UniProtKB-SubCell"/>
</dbReference>
<evidence type="ECO:0000256" key="1">
    <source>
        <dbReference type="ARBA" id="ARBA00004370"/>
    </source>
</evidence>
<keyword evidence="6 9" id="KW-1133">Transmembrane helix</keyword>
<accession>A0A6G5NI16</accession>